<dbReference type="Proteomes" id="UP000028700">
    <property type="component" value="Unassembled WGS sequence"/>
</dbReference>
<keyword evidence="3" id="KW-1185">Reference proteome</keyword>
<dbReference type="AlphaFoldDB" id="A0A081BL59"/>
<feature type="region of interest" description="Disordered" evidence="1">
    <location>
        <begin position="40"/>
        <end position="59"/>
    </location>
</feature>
<evidence type="ECO:0000256" key="1">
    <source>
        <dbReference type="SAM" id="MobiDB-lite"/>
    </source>
</evidence>
<feature type="non-terminal residue" evidence="2">
    <location>
        <position position="80"/>
    </location>
</feature>
<dbReference type="STRING" id="1291743.LOSG293_770020"/>
<evidence type="ECO:0000313" key="3">
    <source>
        <dbReference type="Proteomes" id="UP000028700"/>
    </source>
</evidence>
<name>A0A081BL59_9LACO</name>
<accession>A0A081BL59</accession>
<sequence length="80" mass="9386">MHLDVEQCVQQYIMNKIKPNFAEIGRRYGVDPRTVKRYYNLGLTPPDEQPQPLRRPSKLDDYRKTIEEKVLEGCSATAIY</sequence>
<evidence type="ECO:0000313" key="2">
    <source>
        <dbReference type="EMBL" id="GAK48777.1"/>
    </source>
</evidence>
<proteinExistence type="predicted"/>
<dbReference type="eggNOG" id="COG4584">
    <property type="taxonomic scope" value="Bacteria"/>
</dbReference>
<protein>
    <submittedName>
        <fullName evidence="2">Transposase</fullName>
    </submittedName>
</protein>
<organism evidence="2 3">
    <name type="scientific">Secundilactobacillus oryzae JCM 18671</name>
    <dbReference type="NCBI Taxonomy" id="1291743"/>
    <lineage>
        <taxon>Bacteria</taxon>
        <taxon>Bacillati</taxon>
        <taxon>Bacillota</taxon>
        <taxon>Bacilli</taxon>
        <taxon>Lactobacillales</taxon>
        <taxon>Lactobacillaceae</taxon>
        <taxon>Secundilactobacillus</taxon>
    </lineage>
</organism>
<dbReference type="EMBL" id="BBJM01000077">
    <property type="protein sequence ID" value="GAK48777.1"/>
    <property type="molecule type" value="Genomic_DNA"/>
</dbReference>
<reference evidence="2" key="1">
    <citation type="journal article" date="2014" name="Genome Announc.">
        <title>Draft Genome Sequence of Lactobacillus oryzae Strain SG293T.</title>
        <authorList>
            <person name="Tanizawa Y."/>
            <person name="Fujisawa T."/>
            <person name="Mochizuki T."/>
            <person name="Kaminuma E."/>
            <person name="Nakamura Y."/>
            <person name="Tohno M."/>
        </authorList>
    </citation>
    <scope>NUCLEOTIDE SEQUENCE [LARGE SCALE GENOMIC DNA]</scope>
    <source>
        <strain evidence="2">SG293</strain>
    </source>
</reference>
<comment type="caution">
    <text evidence="2">The sequence shown here is derived from an EMBL/GenBank/DDBJ whole genome shotgun (WGS) entry which is preliminary data.</text>
</comment>
<gene>
    <name evidence="2" type="ORF">LOSG293_770020</name>
</gene>